<reference evidence="2" key="1">
    <citation type="submission" date="2021-01" db="EMBL/GenBank/DDBJ databases">
        <authorList>
            <consortium name="Genoscope - CEA"/>
            <person name="William W."/>
        </authorList>
    </citation>
    <scope>NUCLEOTIDE SEQUENCE</scope>
</reference>
<dbReference type="OrthoDB" id="284436at2759"/>
<dbReference type="OMA" id="CTWSSET"/>
<keyword evidence="3" id="KW-1185">Reference proteome</keyword>
<proteinExistence type="predicted"/>
<organism evidence="2 3">
    <name type="scientific">Paramecium octaurelia</name>
    <dbReference type="NCBI Taxonomy" id="43137"/>
    <lineage>
        <taxon>Eukaryota</taxon>
        <taxon>Sar</taxon>
        <taxon>Alveolata</taxon>
        <taxon>Ciliophora</taxon>
        <taxon>Intramacronucleata</taxon>
        <taxon>Oligohymenophorea</taxon>
        <taxon>Peniculida</taxon>
        <taxon>Parameciidae</taxon>
        <taxon>Paramecium</taxon>
    </lineage>
</organism>
<sequence length="178" mass="20411">MLLIISLLLLHHPVYSNFVTCPQLYTSRQTCESQKGCIFYDWKQSTCYYDCPSYPQQECILLFNCKWVDQQCQFKACLDYSEQGPKTCSNTPGCNWYWNKCRQQDCQNIGASTQAACSKTYCVWDEIGTKCINKACADYSKPICQQLTQCTWSSETCTDAVFSNYGQLLMTLSIILLS</sequence>
<dbReference type="EMBL" id="CAJJDP010000015">
    <property type="protein sequence ID" value="CAD8143856.1"/>
    <property type="molecule type" value="Genomic_DNA"/>
</dbReference>
<gene>
    <name evidence="2" type="ORF">POCTA_138.1.T0150246</name>
</gene>
<keyword evidence="1" id="KW-0732">Signal</keyword>
<protein>
    <submittedName>
        <fullName evidence="2">Uncharacterized protein</fullName>
    </submittedName>
</protein>
<accession>A0A8S1SWS9</accession>
<feature type="signal peptide" evidence="1">
    <location>
        <begin position="1"/>
        <end position="16"/>
    </location>
</feature>
<dbReference type="Proteomes" id="UP000683925">
    <property type="component" value="Unassembled WGS sequence"/>
</dbReference>
<evidence type="ECO:0000256" key="1">
    <source>
        <dbReference type="SAM" id="SignalP"/>
    </source>
</evidence>
<dbReference type="AlphaFoldDB" id="A0A8S1SWS9"/>
<name>A0A8S1SWS9_PAROT</name>
<evidence type="ECO:0000313" key="3">
    <source>
        <dbReference type="Proteomes" id="UP000683925"/>
    </source>
</evidence>
<comment type="caution">
    <text evidence="2">The sequence shown here is derived from an EMBL/GenBank/DDBJ whole genome shotgun (WGS) entry which is preliminary data.</text>
</comment>
<evidence type="ECO:0000313" key="2">
    <source>
        <dbReference type="EMBL" id="CAD8143856.1"/>
    </source>
</evidence>
<feature type="chain" id="PRO_5035898373" evidence="1">
    <location>
        <begin position="17"/>
        <end position="178"/>
    </location>
</feature>